<accession>D3LAU1</accession>
<gene>
    <name evidence="2" type="ORF">AWRIB429_1471</name>
</gene>
<name>D3LAU1_OENOE</name>
<proteinExistence type="predicted"/>
<keyword evidence="1" id="KW-1133">Transmembrane helix</keyword>
<comment type="caution">
    <text evidence="2">The sequence shown here is derived from an EMBL/GenBank/DDBJ whole genome shotgun (WGS) entry which is preliminary data.</text>
</comment>
<dbReference type="Proteomes" id="UP000003075">
    <property type="component" value="Unassembled WGS sequence"/>
</dbReference>
<protein>
    <submittedName>
        <fullName evidence="2">Uncharacterized protein</fullName>
    </submittedName>
</protein>
<reference evidence="2 3" key="1">
    <citation type="journal article" date="2010" name="Appl. Microbiol. Biotechnol.">
        <title>Genotypic diversity in Oenococcus oeni by high-density microarray comparative genome hybridization and whole genome sequencing.</title>
        <authorList>
            <person name="Borneman A.R."/>
            <person name="Bartowsky E.J."/>
            <person name="McCarthy J."/>
            <person name="Chambers P.J."/>
        </authorList>
    </citation>
    <scope>NUCLEOTIDE SEQUENCE [LARGE SCALE GENOMIC DNA]</scope>
    <source>
        <strain evidence="2 3">AWRIB429</strain>
    </source>
</reference>
<sequence>MNYDVLCYEGTDMITIAVLFFMRSVFKKINSFYLSKKRVLKKE</sequence>
<dbReference type="EMBL" id="ACSE01000027">
    <property type="protein sequence ID" value="EFD88076.1"/>
    <property type="molecule type" value="Genomic_DNA"/>
</dbReference>
<evidence type="ECO:0000313" key="2">
    <source>
        <dbReference type="EMBL" id="EFD88076.1"/>
    </source>
</evidence>
<keyword evidence="1" id="KW-0472">Membrane</keyword>
<dbReference type="AlphaFoldDB" id="D3LAU1"/>
<evidence type="ECO:0000313" key="3">
    <source>
        <dbReference type="Proteomes" id="UP000003075"/>
    </source>
</evidence>
<feature type="transmembrane region" description="Helical" evidence="1">
    <location>
        <begin position="6"/>
        <end position="26"/>
    </location>
</feature>
<evidence type="ECO:0000256" key="1">
    <source>
        <dbReference type="SAM" id="Phobius"/>
    </source>
</evidence>
<keyword evidence="1" id="KW-0812">Transmembrane</keyword>
<organism evidence="2 3">
    <name type="scientific">Oenococcus oeni AWRIB429</name>
    <dbReference type="NCBI Taxonomy" id="655225"/>
    <lineage>
        <taxon>Bacteria</taxon>
        <taxon>Bacillati</taxon>
        <taxon>Bacillota</taxon>
        <taxon>Bacilli</taxon>
        <taxon>Lactobacillales</taxon>
        <taxon>Lactobacillaceae</taxon>
        <taxon>Oenococcus</taxon>
    </lineage>
</organism>